<proteinExistence type="predicted"/>
<dbReference type="EMBL" id="SMOG01000001">
    <property type="protein sequence ID" value="TDF74630.1"/>
    <property type="molecule type" value="Genomic_DNA"/>
</dbReference>
<gene>
    <name evidence="1" type="ORF">E0946_00680</name>
</gene>
<sequence>MFDLIQKSFTEAEKTLQAFITNNHNLETIDKIADLIAEAFERDNKVIIFGNGGSMCDAMHFAEELAGHFRQNRKALPAIALSDPSFITCVANDFGFEEIFARGVEAYAQAGDIVVGISTSGNSLNVIKGVQKALSLDCFTVALLGGNGGKIAGTCDFELIVPSFATDRVQEIHTMIIHILLENIENRLFAYI</sequence>
<evidence type="ECO:0000313" key="2">
    <source>
        <dbReference type="Proteomes" id="UP000294588"/>
    </source>
</evidence>
<dbReference type="Proteomes" id="UP000294588">
    <property type="component" value="Unassembled WGS sequence"/>
</dbReference>
<evidence type="ECO:0000313" key="1">
    <source>
        <dbReference type="EMBL" id="TDF74630.1"/>
    </source>
</evidence>
<comment type="caution">
    <text evidence="1">The sequence shown here is derived from an EMBL/GenBank/DDBJ whole genome shotgun (WGS) entry which is preliminary data.</text>
</comment>
<protein>
    <submittedName>
        <fullName evidence="1">SIS domain-containing protein</fullName>
    </submittedName>
</protein>
<name>A0AC61QL43_9BACT</name>
<keyword evidence="2" id="KW-1185">Reference proteome</keyword>
<organism evidence="1 2">
    <name type="scientific">Candidatus Syntrophosphaera thermopropionivorans</name>
    <dbReference type="NCBI Taxonomy" id="2593015"/>
    <lineage>
        <taxon>Bacteria</taxon>
        <taxon>Pseudomonadati</taxon>
        <taxon>Candidatus Cloacimonadota</taxon>
        <taxon>Candidatus Cloacimonadia</taxon>
        <taxon>Candidatus Cloacimonadales</taxon>
        <taxon>Candidatus Cloacimonadaceae</taxon>
        <taxon>Candidatus Syntrophosphaera</taxon>
    </lineage>
</organism>
<accession>A0AC61QL43</accession>
<reference evidence="1" key="1">
    <citation type="submission" date="2019-03" db="EMBL/GenBank/DDBJ databases">
        <title>Candidatus Syntrophosphaera thermopropionivorans: a novel player in syntrophic propionate oxidation during anaerobic digestion.</title>
        <authorList>
            <person name="Dyksma S."/>
        </authorList>
    </citation>
    <scope>NUCLEOTIDE SEQUENCE</scope>
    <source>
        <strain evidence="1">W5</strain>
    </source>
</reference>